<reference evidence="2" key="1">
    <citation type="submission" date="2020-09" db="EMBL/GenBank/DDBJ databases">
        <title>Brevundimonas sp. LVF2 isolated from a puddle in Goettingen, Germany.</title>
        <authorList>
            <person name="Friedrich I."/>
            <person name="Klassen A."/>
            <person name="Hannes N."/>
            <person name="Schneider D."/>
            <person name="Hertel R."/>
            <person name="Daniel R."/>
        </authorList>
    </citation>
    <scope>NUCLEOTIDE SEQUENCE</scope>
    <source>
        <strain evidence="2">LVF2</strain>
    </source>
</reference>
<keyword evidence="1" id="KW-0472">Membrane</keyword>
<name>A0A975GWL4_9CAUL</name>
<keyword evidence="1" id="KW-1133">Transmembrane helix</keyword>
<feature type="transmembrane region" description="Helical" evidence="1">
    <location>
        <begin position="237"/>
        <end position="256"/>
    </location>
</feature>
<feature type="transmembrane region" description="Helical" evidence="1">
    <location>
        <begin position="38"/>
        <end position="56"/>
    </location>
</feature>
<accession>A0A975GWL4</accession>
<dbReference type="Proteomes" id="UP000663918">
    <property type="component" value="Chromosome"/>
</dbReference>
<evidence type="ECO:0000256" key="1">
    <source>
        <dbReference type="SAM" id="Phobius"/>
    </source>
</evidence>
<dbReference type="KEGG" id="bgoe:IFJ75_03135"/>
<protein>
    <submittedName>
        <fullName evidence="2">Uncharacterized protein</fullName>
    </submittedName>
</protein>
<feature type="transmembrane region" description="Helical" evidence="1">
    <location>
        <begin position="62"/>
        <end position="82"/>
    </location>
</feature>
<dbReference type="EMBL" id="CP062222">
    <property type="protein sequence ID" value="QTC91929.1"/>
    <property type="molecule type" value="Genomic_DNA"/>
</dbReference>
<evidence type="ECO:0000313" key="3">
    <source>
        <dbReference type="Proteomes" id="UP000663918"/>
    </source>
</evidence>
<feature type="transmembrane region" description="Helical" evidence="1">
    <location>
        <begin position="122"/>
        <end position="141"/>
    </location>
</feature>
<keyword evidence="3" id="KW-1185">Reference proteome</keyword>
<dbReference type="RefSeq" id="WP_207871173.1">
    <property type="nucleotide sequence ID" value="NZ_CP062222.1"/>
</dbReference>
<evidence type="ECO:0000313" key="2">
    <source>
        <dbReference type="EMBL" id="QTC91929.1"/>
    </source>
</evidence>
<dbReference type="AlphaFoldDB" id="A0A975GWL4"/>
<feature type="transmembrane region" description="Helical" evidence="1">
    <location>
        <begin position="176"/>
        <end position="194"/>
    </location>
</feature>
<proteinExistence type="predicted"/>
<feature type="transmembrane region" description="Helical" evidence="1">
    <location>
        <begin position="153"/>
        <end position="170"/>
    </location>
</feature>
<feature type="transmembrane region" description="Helical" evidence="1">
    <location>
        <begin position="6"/>
        <end position="26"/>
    </location>
</feature>
<feature type="transmembrane region" description="Helical" evidence="1">
    <location>
        <begin position="94"/>
        <end position="116"/>
    </location>
</feature>
<gene>
    <name evidence="2" type="ORF">IFJ75_03135</name>
</gene>
<sequence>MIRLETQALLDGFAAAGLAAYVVALLVRRAGGPLTPRLVFLFGVMALFYGVRSLAVRTGWPVFEVATFAVISLAPLAALLLAEGLLRRHAPRSMKIAIFAASAVGLGFALFTTGHVAFGSRITLAGIILLSLISVLILLWTRDRRSLSRAENGAVRRLAIGLAVVIPLIATDFTELVASPIGFSPIAALVIVLLALSNGISDGRDVWIDAVVIVAATLALTCGLIEQLDVAAFDDRARLFALVGAVLITMTLIVRIQPFGAAARRTHLRRSLASADARSLDAFLGDLSEEPMLKDLSIVTGPGLADYHPEQLLETLERRPLWSVAALGAGEGVVDDGAREPLLDLLASADATHVGLLSRSPLRIGLVRLPDLLRNTEAEIDLALAFRMARLTAEKNA</sequence>
<keyword evidence="1" id="KW-0812">Transmembrane</keyword>
<feature type="transmembrane region" description="Helical" evidence="1">
    <location>
        <begin position="206"/>
        <end position="225"/>
    </location>
</feature>
<organism evidence="2 3">
    <name type="scientific">Brevundimonas goettingensis</name>
    <dbReference type="NCBI Taxonomy" id="2774190"/>
    <lineage>
        <taxon>Bacteria</taxon>
        <taxon>Pseudomonadati</taxon>
        <taxon>Pseudomonadota</taxon>
        <taxon>Alphaproteobacteria</taxon>
        <taxon>Caulobacterales</taxon>
        <taxon>Caulobacteraceae</taxon>
        <taxon>Brevundimonas</taxon>
    </lineage>
</organism>